<comment type="cofactor">
    <cofactor evidence="1">
        <name>Mn(2+)</name>
        <dbReference type="ChEBI" id="CHEBI:29035"/>
    </cofactor>
</comment>
<evidence type="ECO:0000256" key="3">
    <source>
        <dbReference type="ARBA" id="ARBA00022723"/>
    </source>
</evidence>
<sequence length="120" mass="14001">IVGLAMLVLIIDTAIRETKEELLLEEVSLIPVGILNSFDTKEFEFPVYPVVFELDSVNLSNFDETEVKKVYSVDIPYLKDRNNWEYRGWYDSDWLIRIGEDILWGATARMTLELLQLKLD</sequence>
<keyword evidence="6" id="KW-0464">Manganese</keyword>
<dbReference type="AlphaFoldDB" id="A0A383CV39"/>
<name>A0A383CV39_9ZZZZ</name>
<comment type="cofactor">
    <cofactor evidence="2">
        <name>Mg(2+)</name>
        <dbReference type="ChEBI" id="CHEBI:18420"/>
    </cofactor>
</comment>
<evidence type="ECO:0000256" key="4">
    <source>
        <dbReference type="ARBA" id="ARBA00022801"/>
    </source>
</evidence>
<dbReference type="GO" id="GO:0010945">
    <property type="term" value="F:coenzyme A diphosphatase activity"/>
    <property type="evidence" value="ECO:0007669"/>
    <property type="project" value="InterPro"/>
</dbReference>
<feature type="non-terminal residue" evidence="7">
    <location>
        <position position="1"/>
    </location>
</feature>
<reference evidence="7" key="1">
    <citation type="submission" date="2018-05" db="EMBL/GenBank/DDBJ databases">
        <authorList>
            <person name="Lanie J.A."/>
            <person name="Ng W.-L."/>
            <person name="Kazmierczak K.M."/>
            <person name="Andrzejewski T.M."/>
            <person name="Davidsen T.M."/>
            <person name="Wayne K.J."/>
            <person name="Tettelin H."/>
            <person name="Glass J.I."/>
            <person name="Rusch D."/>
            <person name="Podicherti R."/>
            <person name="Tsui H.-C.T."/>
            <person name="Winkler M.E."/>
        </authorList>
    </citation>
    <scope>NUCLEOTIDE SEQUENCE</scope>
</reference>
<dbReference type="PANTHER" id="PTHR12992:SF11">
    <property type="entry name" value="MITOCHONDRIAL COENZYME A DIPHOSPHATASE NUDT8"/>
    <property type="match status" value="1"/>
</dbReference>
<dbReference type="InterPro" id="IPR045121">
    <property type="entry name" value="CoAse"/>
</dbReference>
<evidence type="ECO:0000313" key="7">
    <source>
        <dbReference type="EMBL" id="SVE36072.1"/>
    </source>
</evidence>
<dbReference type="EMBL" id="UINC01211954">
    <property type="protein sequence ID" value="SVE36072.1"/>
    <property type="molecule type" value="Genomic_DNA"/>
</dbReference>
<dbReference type="SUPFAM" id="SSF55811">
    <property type="entry name" value="Nudix"/>
    <property type="match status" value="1"/>
</dbReference>
<dbReference type="GO" id="GO:0046872">
    <property type="term" value="F:metal ion binding"/>
    <property type="evidence" value="ECO:0007669"/>
    <property type="project" value="UniProtKB-KW"/>
</dbReference>
<evidence type="ECO:0000256" key="5">
    <source>
        <dbReference type="ARBA" id="ARBA00022842"/>
    </source>
</evidence>
<dbReference type="PANTHER" id="PTHR12992">
    <property type="entry name" value="NUDIX HYDROLASE"/>
    <property type="match status" value="1"/>
</dbReference>
<evidence type="ECO:0008006" key="8">
    <source>
        <dbReference type="Google" id="ProtNLM"/>
    </source>
</evidence>
<protein>
    <recommendedName>
        <fullName evidence="8">Nudix hydrolase domain-containing protein</fullName>
    </recommendedName>
</protein>
<gene>
    <name evidence="7" type="ORF">METZ01_LOCUS488926</name>
</gene>
<dbReference type="Gene3D" id="3.90.79.10">
    <property type="entry name" value="Nucleoside Triphosphate Pyrophosphohydrolase"/>
    <property type="match status" value="1"/>
</dbReference>
<evidence type="ECO:0000256" key="2">
    <source>
        <dbReference type="ARBA" id="ARBA00001946"/>
    </source>
</evidence>
<keyword evidence="4" id="KW-0378">Hydrolase</keyword>
<accession>A0A383CV39</accession>
<keyword evidence="3" id="KW-0479">Metal-binding</keyword>
<evidence type="ECO:0000256" key="6">
    <source>
        <dbReference type="ARBA" id="ARBA00023211"/>
    </source>
</evidence>
<organism evidence="7">
    <name type="scientific">marine metagenome</name>
    <dbReference type="NCBI Taxonomy" id="408172"/>
    <lineage>
        <taxon>unclassified sequences</taxon>
        <taxon>metagenomes</taxon>
        <taxon>ecological metagenomes</taxon>
    </lineage>
</organism>
<evidence type="ECO:0000256" key="1">
    <source>
        <dbReference type="ARBA" id="ARBA00001936"/>
    </source>
</evidence>
<dbReference type="InterPro" id="IPR015797">
    <property type="entry name" value="NUDIX_hydrolase-like_dom_sf"/>
</dbReference>
<keyword evidence="5" id="KW-0460">Magnesium</keyword>
<proteinExistence type="predicted"/>